<dbReference type="RefSeq" id="WP_089756703.1">
    <property type="nucleotide sequence ID" value="NZ_FNKL01000004.1"/>
</dbReference>
<organism evidence="1 2">
    <name type="scientific">Chryseobacterium soldanellicola</name>
    <dbReference type="NCBI Taxonomy" id="311333"/>
    <lineage>
        <taxon>Bacteria</taxon>
        <taxon>Pseudomonadati</taxon>
        <taxon>Bacteroidota</taxon>
        <taxon>Flavobacteriia</taxon>
        <taxon>Flavobacteriales</taxon>
        <taxon>Weeksellaceae</taxon>
        <taxon>Chryseobacterium group</taxon>
        <taxon>Chryseobacterium</taxon>
    </lineage>
</organism>
<reference evidence="2" key="1">
    <citation type="submission" date="2016-10" db="EMBL/GenBank/DDBJ databases">
        <authorList>
            <person name="Varghese N."/>
            <person name="Submissions S."/>
        </authorList>
    </citation>
    <scope>NUCLEOTIDE SEQUENCE [LARGE SCALE GENOMIC DNA]</scope>
    <source>
        <strain evidence="2">DSM 17072</strain>
    </source>
</reference>
<accession>A0A1H1FQW8</accession>
<protein>
    <submittedName>
        <fullName evidence="1">Uncharacterized protein</fullName>
    </submittedName>
</protein>
<proteinExistence type="predicted"/>
<dbReference type="Proteomes" id="UP000199627">
    <property type="component" value="Unassembled WGS sequence"/>
</dbReference>
<evidence type="ECO:0000313" key="2">
    <source>
        <dbReference type="Proteomes" id="UP000199627"/>
    </source>
</evidence>
<keyword evidence="2" id="KW-1185">Reference proteome</keyword>
<dbReference type="AlphaFoldDB" id="A0A1H1FQW8"/>
<sequence length="156" mass="18570">MHHKTLLFISVFLISNLINSQVHKNCLNDDKINFWKECKQNKVEWDSVSYNDQKIKFFIVQQHSYNGLNDECISNGFLILPIDEYDLKRKELKTIFRLINQKIKFTEFRVFSTCESFNLSQTSFWAPGKDEYLAQFYVGSLNQKIKIKKKKNPSHH</sequence>
<name>A0A1H1FQW8_9FLAO</name>
<dbReference type="EMBL" id="FNKL01000004">
    <property type="protein sequence ID" value="SDR03280.1"/>
    <property type="molecule type" value="Genomic_DNA"/>
</dbReference>
<dbReference type="STRING" id="311333.SAMN05421664_3206"/>
<gene>
    <name evidence="1" type="ORF">SAMN05421664_3206</name>
</gene>
<evidence type="ECO:0000313" key="1">
    <source>
        <dbReference type="EMBL" id="SDR03280.1"/>
    </source>
</evidence>